<accession>A0AAE8SM18</accession>
<name>A0AAE8SM18_9HYPO</name>
<evidence type="ECO:0000313" key="2">
    <source>
        <dbReference type="Proteomes" id="UP001187734"/>
    </source>
</evidence>
<dbReference type="AlphaFoldDB" id="A0AAE8SM18"/>
<dbReference type="EMBL" id="ONZP01000381">
    <property type="protein sequence ID" value="SPJ83621.1"/>
    <property type="molecule type" value="Genomic_DNA"/>
</dbReference>
<protein>
    <submittedName>
        <fullName evidence="1">Uncharacterized protein</fullName>
    </submittedName>
</protein>
<organism evidence="1 2">
    <name type="scientific">Fusarium torulosum</name>
    <dbReference type="NCBI Taxonomy" id="33205"/>
    <lineage>
        <taxon>Eukaryota</taxon>
        <taxon>Fungi</taxon>
        <taxon>Dikarya</taxon>
        <taxon>Ascomycota</taxon>
        <taxon>Pezizomycotina</taxon>
        <taxon>Sordariomycetes</taxon>
        <taxon>Hypocreomycetidae</taxon>
        <taxon>Hypocreales</taxon>
        <taxon>Nectriaceae</taxon>
        <taxon>Fusarium</taxon>
    </lineage>
</organism>
<proteinExistence type="predicted"/>
<evidence type="ECO:0000313" key="1">
    <source>
        <dbReference type="EMBL" id="SPJ83621.1"/>
    </source>
</evidence>
<reference evidence="1" key="1">
    <citation type="submission" date="2018-03" db="EMBL/GenBank/DDBJ databases">
        <authorList>
            <person name="Guldener U."/>
        </authorList>
    </citation>
    <scope>NUCLEOTIDE SEQUENCE</scope>
</reference>
<keyword evidence="2" id="KW-1185">Reference proteome</keyword>
<sequence>MRHPAAPARALLRRQLFDLIFQAWDSGFDPNQLSKPINKSPQHIAVPVGKFKETLPVKAAKRKHHGTIQPNQSRWAGAPAYLKGGFADAEYVKLNDGITMVQAVEKAIRHWNCRELKLLEKYNTKLIISLAQSRIQLWGESGATSAISPPPEHLGLNGRLRQPELMSDGLNKMAANLNEVSEAMSKREECLAAL</sequence>
<comment type="caution">
    <text evidence="1">The sequence shown here is derived from an EMBL/GenBank/DDBJ whole genome shotgun (WGS) entry which is preliminary data.</text>
</comment>
<gene>
    <name evidence="1" type="ORF">FTOL_10137</name>
</gene>
<dbReference type="Proteomes" id="UP001187734">
    <property type="component" value="Unassembled WGS sequence"/>
</dbReference>